<gene>
    <name evidence="2" type="ORF">ARMSODRAFT_978521</name>
</gene>
<dbReference type="EMBL" id="KZ293447">
    <property type="protein sequence ID" value="PBK65102.1"/>
    <property type="molecule type" value="Genomic_DNA"/>
</dbReference>
<accession>A0A2H3BDK1</accession>
<dbReference type="AlphaFoldDB" id="A0A2H3BDK1"/>
<feature type="region of interest" description="Disordered" evidence="1">
    <location>
        <begin position="257"/>
        <end position="293"/>
    </location>
</feature>
<evidence type="ECO:0000313" key="2">
    <source>
        <dbReference type="EMBL" id="PBK65102.1"/>
    </source>
</evidence>
<proteinExistence type="predicted"/>
<protein>
    <submittedName>
        <fullName evidence="2">Uncharacterized protein</fullName>
    </submittedName>
</protein>
<dbReference type="STRING" id="1076256.A0A2H3BDK1"/>
<feature type="compositionally biased region" description="Acidic residues" evidence="1">
    <location>
        <begin position="283"/>
        <end position="293"/>
    </location>
</feature>
<organism evidence="2 3">
    <name type="scientific">Armillaria solidipes</name>
    <dbReference type="NCBI Taxonomy" id="1076256"/>
    <lineage>
        <taxon>Eukaryota</taxon>
        <taxon>Fungi</taxon>
        <taxon>Dikarya</taxon>
        <taxon>Basidiomycota</taxon>
        <taxon>Agaricomycotina</taxon>
        <taxon>Agaricomycetes</taxon>
        <taxon>Agaricomycetidae</taxon>
        <taxon>Agaricales</taxon>
        <taxon>Marasmiineae</taxon>
        <taxon>Physalacriaceae</taxon>
        <taxon>Armillaria</taxon>
    </lineage>
</organism>
<reference evidence="3" key="1">
    <citation type="journal article" date="2017" name="Nat. Ecol. Evol.">
        <title>Genome expansion and lineage-specific genetic innovations in the forest pathogenic fungi Armillaria.</title>
        <authorList>
            <person name="Sipos G."/>
            <person name="Prasanna A.N."/>
            <person name="Walter M.C."/>
            <person name="O'Connor E."/>
            <person name="Balint B."/>
            <person name="Krizsan K."/>
            <person name="Kiss B."/>
            <person name="Hess J."/>
            <person name="Varga T."/>
            <person name="Slot J."/>
            <person name="Riley R."/>
            <person name="Boka B."/>
            <person name="Rigling D."/>
            <person name="Barry K."/>
            <person name="Lee J."/>
            <person name="Mihaltcheva S."/>
            <person name="LaButti K."/>
            <person name="Lipzen A."/>
            <person name="Waldron R."/>
            <person name="Moloney N.M."/>
            <person name="Sperisen C."/>
            <person name="Kredics L."/>
            <person name="Vagvoelgyi C."/>
            <person name="Patrignani A."/>
            <person name="Fitzpatrick D."/>
            <person name="Nagy I."/>
            <person name="Doyle S."/>
            <person name="Anderson J.B."/>
            <person name="Grigoriev I.V."/>
            <person name="Gueldener U."/>
            <person name="Muensterkoetter M."/>
            <person name="Nagy L.G."/>
        </authorList>
    </citation>
    <scope>NUCLEOTIDE SEQUENCE [LARGE SCALE GENOMIC DNA]</scope>
    <source>
        <strain evidence="3">28-4</strain>
    </source>
</reference>
<evidence type="ECO:0000313" key="3">
    <source>
        <dbReference type="Proteomes" id="UP000218334"/>
    </source>
</evidence>
<sequence>MDRFYSKEDVRQTIESLTAEHVVKDKMHLSRVLKEHTIIRSATIQRDEDAGVWRIVCQNADDGTLEEMVFTITGALMQKEKTRFLSQSVQLVGLGSNMFDNVVAAIKEIQVMGEREFREGEMEEWKPTMAKEFVTVDLTNDEEGIPISQDVNPAGILAKMAQHRWIHTEDNVVRYYRGTLDDEGKKRYVPAKPQMFRVGDIVEVQCSLVFMKTNEGAVRMKLILRALALVNSNHSSKANADRRNAVNTQSPSILRMKRKIGFEEEEDDEGYVGAKKVNRSDDKEWEEGMVTDA</sequence>
<evidence type="ECO:0000256" key="1">
    <source>
        <dbReference type="SAM" id="MobiDB-lite"/>
    </source>
</evidence>
<dbReference type="Proteomes" id="UP000218334">
    <property type="component" value="Unassembled WGS sequence"/>
</dbReference>
<keyword evidence="3" id="KW-1185">Reference proteome</keyword>
<name>A0A2H3BDK1_9AGAR</name>